<dbReference type="AlphaFoldDB" id="M0CME3"/>
<comment type="caution">
    <text evidence="1">The sequence shown here is derived from an EMBL/GenBank/DDBJ whole genome shotgun (WGS) entry which is preliminary data.</text>
</comment>
<dbReference type="SUPFAM" id="SSF51011">
    <property type="entry name" value="Glycosyl hydrolase domain"/>
    <property type="match status" value="1"/>
</dbReference>
<name>M0CME3_9EURY</name>
<protein>
    <submittedName>
        <fullName evidence="1">Beta-galactosidase</fullName>
    </submittedName>
</protein>
<accession>M0CME3</accession>
<sequence length="55" mass="6122">SRDGHTWVLNFRSDPVAVTGDEDVSWRLGGPEIDSFDLAIAETDAVDEFSVQIRE</sequence>
<reference evidence="1 2" key="1">
    <citation type="journal article" date="2014" name="PLoS Genet.">
        <title>Phylogenetically driven sequencing of extremely halophilic archaea reveals strategies for static and dynamic osmo-response.</title>
        <authorList>
            <person name="Becker E.A."/>
            <person name="Seitzer P.M."/>
            <person name="Tritt A."/>
            <person name="Larsen D."/>
            <person name="Krusor M."/>
            <person name="Yao A.I."/>
            <person name="Wu D."/>
            <person name="Madern D."/>
            <person name="Eisen J.A."/>
            <person name="Darling A.E."/>
            <person name="Facciotti M.T."/>
        </authorList>
    </citation>
    <scope>NUCLEOTIDE SEQUENCE [LARGE SCALE GENOMIC DNA]</scope>
    <source>
        <strain evidence="1 2">JCM 13891</strain>
    </source>
</reference>
<dbReference type="EMBL" id="AOIS01000005">
    <property type="protein sequence ID" value="ELZ24421.1"/>
    <property type="molecule type" value="Genomic_DNA"/>
</dbReference>
<dbReference type="Proteomes" id="UP000011657">
    <property type="component" value="Unassembled WGS sequence"/>
</dbReference>
<gene>
    <name evidence="1" type="ORF">C477_00630</name>
</gene>
<dbReference type="PATRIC" id="fig|1227488.3.peg.128"/>
<evidence type="ECO:0000313" key="2">
    <source>
        <dbReference type="Proteomes" id="UP000011657"/>
    </source>
</evidence>
<feature type="non-terminal residue" evidence="1">
    <location>
        <position position="1"/>
    </location>
</feature>
<evidence type="ECO:0000313" key="1">
    <source>
        <dbReference type="EMBL" id="ELZ24421.1"/>
    </source>
</evidence>
<dbReference type="eggNOG" id="arCOG04085">
    <property type="taxonomic scope" value="Archaea"/>
</dbReference>
<proteinExistence type="predicted"/>
<keyword evidence="2" id="KW-1185">Reference proteome</keyword>
<organism evidence="1 2">
    <name type="scientific">Haloterrigena salina JCM 13891</name>
    <dbReference type="NCBI Taxonomy" id="1227488"/>
    <lineage>
        <taxon>Archaea</taxon>
        <taxon>Methanobacteriati</taxon>
        <taxon>Methanobacteriota</taxon>
        <taxon>Stenosarchaea group</taxon>
        <taxon>Halobacteria</taxon>
        <taxon>Halobacteriales</taxon>
        <taxon>Natrialbaceae</taxon>
        <taxon>Haloterrigena</taxon>
    </lineage>
</organism>